<dbReference type="PANTHER" id="PTHR31490">
    <property type="entry name" value="GLYCOSYL HYDROLASE"/>
    <property type="match status" value="1"/>
</dbReference>
<evidence type="ECO:0000256" key="4">
    <source>
        <dbReference type="ARBA" id="ARBA00022729"/>
    </source>
</evidence>
<keyword evidence="5 9" id="KW-0378">Hydrolase</keyword>
<dbReference type="Gene3D" id="3.20.20.80">
    <property type="entry name" value="Glycosidases"/>
    <property type="match status" value="1"/>
</dbReference>
<accession>A0A1R4EW57</accession>
<feature type="domain" description="GH10" evidence="11">
    <location>
        <begin position="42"/>
        <end position="371"/>
    </location>
</feature>
<dbReference type="RefSeq" id="WP_087138908.1">
    <property type="nucleotide sequence ID" value="NZ_FUIE01000010.1"/>
</dbReference>
<keyword evidence="4 10" id="KW-0732">Signal</keyword>
<dbReference type="InterPro" id="IPR001000">
    <property type="entry name" value="GH10_dom"/>
</dbReference>
<dbReference type="GO" id="GO:0031176">
    <property type="term" value="F:endo-1,4-beta-xylanase activity"/>
    <property type="evidence" value="ECO:0007669"/>
    <property type="project" value="UniProtKB-EC"/>
</dbReference>
<dbReference type="EMBL" id="FUIE01000010">
    <property type="protein sequence ID" value="SJM47819.1"/>
    <property type="molecule type" value="Genomic_DNA"/>
</dbReference>
<gene>
    <name evidence="12" type="ORF">FM111_01125</name>
</gene>
<evidence type="ECO:0000256" key="6">
    <source>
        <dbReference type="ARBA" id="ARBA00023277"/>
    </source>
</evidence>
<evidence type="ECO:0000256" key="10">
    <source>
        <dbReference type="SAM" id="SignalP"/>
    </source>
</evidence>
<dbReference type="OrthoDB" id="9815836at2"/>
<dbReference type="PANTHER" id="PTHR31490:SF88">
    <property type="entry name" value="BETA-XYLANASE"/>
    <property type="match status" value="1"/>
</dbReference>
<keyword evidence="6 9" id="KW-0119">Carbohydrate metabolism</keyword>
<evidence type="ECO:0000256" key="5">
    <source>
        <dbReference type="ARBA" id="ARBA00022801"/>
    </source>
</evidence>
<dbReference type="GO" id="GO:0045493">
    <property type="term" value="P:xylan catabolic process"/>
    <property type="evidence" value="ECO:0007669"/>
    <property type="project" value="UniProtKB-KW"/>
</dbReference>
<evidence type="ECO:0000259" key="11">
    <source>
        <dbReference type="PROSITE" id="PS51760"/>
    </source>
</evidence>
<feature type="chain" id="PRO_5012074144" description="Beta-xylanase" evidence="10">
    <location>
        <begin position="24"/>
        <end position="376"/>
    </location>
</feature>
<organism evidence="12 13">
    <name type="scientific">Brevundimonas diminuta 3F5N</name>
    <dbReference type="NCBI Taxonomy" id="1255603"/>
    <lineage>
        <taxon>Bacteria</taxon>
        <taxon>Pseudomonadati</taxon>
        <taxon>Pseudomonadota</taxon>
        <taxon>Alphaproteobacteria</taxon>
        <taxon>Caulobacterales</taxon>
        <taxon>Caulobacteraceae</taxon>
        <taxon>Brevundimonas</taxon>
    </lineage>
</organism>
<dbReference type="SMART" id="SM00633">
    <property type="entry name" value="Glyco_10"/>
    <property type="match status" value="1"/>
</dbReference>
<dbReference type="PRINTS" id="PR00134">
    <property type="entry name" value="GLHYDRLASE10"/>
</dbReference>
<dbReference type="InterPro" id="IPR044846">
    <property type="entry name" value="GH10"/>
</dbReference>
<evidence type="ECO:0000256" key="8">
    <source>
        <dbReference type="ARBA" id="ARBA00023326"/>
    </source>
</evidence>
<keyword evidence="7 9" id="KW-0326">Glycosidase</keyword>
<keyword evidence="3 12" id="KW-0858">Xylan degradation</keyword>
<evidence type="ECO:0000313" key="13">
    <source>
        <dbReference type="Proteomes" id="UP000195766"/>
    </source>
</evidence>
<sequence length="376" mass="42077">MLPRPTRRAFIGAAALAPALGLAAWRPVREGLPLDPPPVKTAATLADAASAQGRYFGAAVRAEQLRQNAELRGAVLRDCQVLTPEIHLKWNSLEWRKGEFNFAPVDDLLDFSQHHGMQVRGHTLLWDQGTPDWARQEMLRRRDWSLMSGHLERVLKRYGDRIADWDVINEPIDTQGGAGGLKRNVFHRAFGPTYIERVLEEARALAPKAHLVVNDYGFEYDNPVDQARRKAIVALARRLRASGTPLDGIGVQAHLDLSKGPLAAEGLRDMTQQLVDLGLEITVTELDVKESSFHGTAAARDQKVADETRRYLETMLAFPQVRGVVTWGLSDRHSWLSEPPQRQYADAPPNRGLPYDVDYRPKPMYHALSDALRLSA</sequence>
<keyword evidence="8 9" id="KW-0624">Polysaccharide degradation</keyword>
<evidence type="ECO:0000256" key="1">
    <source>
        <dbReference type="ARBA" id="ARBA00000681"/>
    </source>
</evidence>
<feature type="signal peptide" evidence="10">
    <location>
        <begin position="1"/>
        <end position="23"/>
    </location>
</feature>
<dbReference type="AlphaFoldDB" id="A0A1R4EW57"/>
<dbReference type="SUPFAM" id="SSF51445">
    <property type="entry name" value="(Trans)glycosidases"/>
    <property type="match status" value="1"/>
</dbReference>
<proteinExistence type="inferred from homology"/>
<reference evidence="12 13" key="1">
    <citation type="submission" date="2017-02" db="EMBL/GenBank/DDBJ databases">
        <authorList>
            <person name="Peterson S.W."/>
        </authorList>
    </citation>
    <scope>NUCLEOTIDE SEQUENCE [LARGE SCALE GENOMIC DNA]</scope>
    <source>
        <strain evidence="12 13">3F5N</strain>
    </source>
</reference>
<evidence type="ECO:0000313" key="12">
    <source>
        <dbReference type="EMBL" id="SJM47819.1"/>
    </source>
</evidence>
<dbReference type="Proteomes" id="UP000195766">
    <property type="component" value="Unassembled WGS sequence"/>
</dbReference>
<comment type="catalytic activity">
    <reaction evidence="1 9">
        <text>Endohydrolysis of (1-&gt;4)-beta-D-xylosidic linkages in xylans.</text>
        <dbReference type="EC" id="3.2.1.8"/>
    </reaction>
</comment>
<name>A0A1R4EW57_BREDI</name>
<evidence type="ECO:0000256" key="2">
    <source>
        <dbReference type="ARBA" id="ARBA00007495"/>
    </source>
</evidence>
<dbReference type="EC" id="3.2.1.8" evidence="9"/>
<evidence type="ECO:0000256" key="9">
    <source>
        <dbReference type="RuleBase" id="RU361174"/>
    </source>
</evidence>
<comment type="similarity">
    <text evidence="2 9">Belongs to the glycosyl hydrolase 10 (cellulase F) family.</text>
</comment>
<dbReference type="PROSITE" id="PS51760">
    <property type="entry name" value="GH10_2"/>
    <property type="match status" value="1"/>
</dbReference>
<evidence type="ECO:0000256" key="3">
    <source>
        <dbReference type="ARBA" id="ARBA00022651"/>
    </source>
</evidence>
<dbReference type="InterPro" id="IPR017853">
    <property type="entry name" value="GH"/>
</dbReference>
<evidence type="ECO:0000256" key="7">
    <source>
        <dbReference type="ARBA" id="ARBA00023295"/>
    </source>
</evidence>
<protein>
    <recommendedName>
        <fullName evidence="9">Beta-xylanase</fullName>
        <ecNumber evidence="9">3.2.1.8</ecNumber>
    </recommendedName>
</protein>
<dbReference type="Pfam" id="PF00331">
    <property type="entry name" value="Glyco_hydro_10"/>
    <property type="match status" value="1"/>
</dbReference>